<evidence type="ECO:0000256" key="1">
    <source>
        <dbReference type="SAM" id="MobiDB-lite"/>
    </source>
</evidence>
<evidence type="ECO:0000313" key="3">
    <source>
        <dbReference type="Proteomes" id="UP001372338"/>
    </source>
</evidence>
<organism evidence="2 3">
    <name type="scientific">Crotalaria pallida</name>
    <name type="common">Smooth rattlebox</name>
    <name type="synonym">Crotalaria striata</name>
    <dbReference type="NCBI Taxonomy" id="3830"/>
    <lineage>
        <taxon>Eukaryota</taxon>
        <taxon>Viridiplantae</taxon>
        <taxon>Streptophyta</taxon>
        <taxon>Embryophyta</taxon>
        <taxon>Tracheophyta</taxon>
        <taxon>Spermatophyta</taxon>
        <taxon>Magnoliopsida</taxon>
        <taxon>eudicotyledons</taxon>
        <taxon>Gunneridae</taxon>
        <taxon>Pentapetalae</taxon>
        <taxon>rosids</taxon>
        <taxon>fabids</taxon>
        <taxon>Fabales</taxon>
        <taxon>Fabaceae</taxon>
        <taxon>Papilionoideae</taxon>
        <taxon>50 kb inversion clade</taxon>
        <taxon>genistoids sensu lato</taxon>
        <taxon>core genistoids</taxon>
        <taxon>Crotalarieae</taxon>
        <taxon>Crotalaria</taxon>
    </lineage>
</organism>
<sequence>MAKMGANAIDGLKVEKCELKFHVKSLTIVAVGAKPKKQDLTTTKEYNKQSYLHHPETNCGSEEDQHGL</sequence>
<evidence type="ECO:0000313" key="2">
    <source>
        <dbReference type="EMBL" id="KAK7244678.1"/>
    </source>
</evidence>
<feature type="compositionally biased region" description="Polar residues" evidence="1">
    <location>
        <begin position="40"/>
        <end position="50"/>
    </location>
</feature>
<keyword evidence="3" id="KW-1185">Reference proteome</keyword>
<comment type="caution">
    <text evidence="2">The sequence shown here is derived from an EMBL/GenBank/DDBJ whole genome shotgun (WGS) entry which is preliminary data.</text>
</comment>
<dbReference type="AlphaFoldDB" id="A0AAN9E1D7"/>
<gene>
    <name evidence="2" type="ORF">RIF29_39503</name>
</gene>
<proteinExistence type="predicted"/>
<reference evidence="2 3" key="1">
    <citation type="submission" date="2024-01" db="EMBL/GenBank/DDBJ databases">
        <title>The genomes of 5 underutilized Papilionoideae crops provide insights into root nodulation and disease resistanc.</title>
        <authorList>
            <person name="Yuan L."/>
        </authorList>
    </citation>
    <scope>NUCLEOTIDE SEQUENCE [LARGE SCALE GENOMIC DNA]</scope>
    <source>
        <strain evidence="2">ZHUSHIDOU_FW_LH</strain>
        <tissue evidence="2">Leaf</tissue>
    </source>
</reference>
<feature type="region of interest" description="Disordered" evidence="1">
    <location>
        <begin position="37"/>
        <end position="68"/>
    </location>
</feature>
<name>A0AAN9E1D7_CROPI</name>
<dbReference type="EMBL" id="JAYWIO010000008">
    <property type="protein sequence ID" value="KAK7244678.1"/>
    <property type="molecule type" value="Genomic_DNA"/>
</dbReference>
<protein>
    <submittedName>
        <fullName evidence="2">Uncharacterized protein</fullName>
    </submittedName>
</protein>
<dbReference type="Proteomes" id="UP001372338">
    <property type="component" value="Unassembled WGS sequence"/>
</dbReference>
<accession>A0AAN9E1D7</accession>